<name>A0A5Q0HDE4_SACSY</name>
<keyword evidence="2" id="KW-0479">Metal-binding</keyword>
<dbReference type="NCBIfam" id="NF004064">
    <property type="entry name" value="PRK05578.1"/>
    <property type="match status" value="1"/>
</dbReference>
<dbReference type="GO" id="GO:0042802">
    <property type="term" value="F:identical protein binding"/>
    <property type="evidence" value="ECO:0007669"/>
    <property type="project" value="UniProtKB-ARBA"/>
</dbReference>
<dbReference type="CDD" id="cd01283">
    <property type="entry name" value="cytidine_deaminase"/>
    <property type="match status" value="1"/>
</dbReference>
<reference evidence="7" key="1">
    <citation type="journal article" date="2021" name="Curr. Microbiol.">
        <title>Complete genome of nocamycin-producing strain Saccharothrix syringae NRRL B-16468 reveals the biosynthetic potential for secondary metabolites.</title>
        <authorList>
            <person name="Mo X."/>
            <person name="Yang S."/>
        </authorList>
    </citation>
    <scope>NUCLEOTIDE SEQUENCE [LARGE SCALE GENOMIC DNA]</scope>
    <source>
        <strain evidence="7">ATCC 51364 / DSM 43886 / JCM 6844 / KCTC 9398 / NBRC 14523 / NRRL B-16468 / INA 2240</strain>
    </source>
</reference>
<dbReference type="InterPro" id="IPR050202">
    <property type="entry name" value="Cyt/Deoxycyt_deaminase"/>
</dbReference>
<dbReference type="InterPro" id="IPR002125">
    <property type="entry name" value="CMP_dCMP_dom"/>
</dbReference>
<dbReference type="KEGG" id="ssyi:EKG83_09820"/>
<dbReference type="GO" id="GO:0072527">
    <property type="term" value="P:pyrimidine-containing compound metabolic process"/>
    <property type="evidence" value="ECO:0007669"/>
    <property type="project" value="UniProtKB-ARBA"/>
</dbReference>
<proteinExistence type="inferred from homology"/>
<dbReference type="GO" id="GO:0004126">
    <property type="term" value="F:cytidine deaminase activity"/>
    <property type="evidence" value="ECO:0007669"/>
    <property type="project" value="UniProtKB-EC"/>
</dbReference>
<dbReference type="EMBL" id="CP034550">
    <property type="protein sequence ID" value="QFZ24129.1"/>
    <property type="molecule type" value="Genomic_DNA"/>
</dbReference>
<dbReference type="EC" id="3.5.4.5" evidence="6"/>
<dbReference type="GO" id="GO:0055086">
    <property type="term" value="P:nucleobase-containing small molecule metabolic process"/>
    <property type="evidence" value="ECO:0007669"/>
    <property type="project" value="UniProtKB-ARBA"/>
</dbReference>
<comment type="similarity">
    <text evidence="1">Belongs to the cytidine and deoxycytidylate deaminase family.</text>
</comment>
<sequence length="143" mass="15073">MEILEKLRSIAVDTARNAYVPYSEFPVGAAAATSTGEIYRGCNIENASFGMTLCAEASLIGSLVSNGGEGIEVISCRTVAGVALAPCGRCRQMIMEIAGPACLVDLGEELVRLDTLLPVAFTGRDMDIETTLKNGKWNPSNGN</sequence>
<dbReference type="Proteomes" id="UP000325787">
    <property type="component" value="Chromosome"/>
</dbReference>
<evidence type="ECO:0000259" key="5">
    <source>
        <dbReference type="PROSITE" id="PS51747"/>
    </source>
</evidence>
<keyword evidence="7" id="KW-1185">Reference proteome</keyword>
<dbReference type="OrthoDB" id="9795347at2"/>
<dbReference type="InterPro" id="IPR016193">
    <property type="entry name" value="Cytidine_deaminase-like"/>
</dbReference>
<feature type="domain" description="CMP/dCMP-type deaminase" evidence="5">
    <location>
        <begin position="2"/>
        <end position="124"/>
    </location>
</feature>
<dbReference type="InterPro" id="IPR016192">
    <property type="entry name" value="APOBEC/CMP_deaminase_Zn-bd"/>
</dbReference>
<evidence type="ECO:0000256" key="2">
    <source>
        <dbReference type="ARBA" id="ARBA00022723"/>
    </source>
</evidence>
<dbReference type="GO" id="GO:0008270">
    <property type="term" value="F:zinc ion binding"/>
    <property type="evidence" value="ECO:0007669"/>
    <property type="project" value="InterPro"/>
</dbReference>
<evidence type="ECO:0000256" key="4">
    <source>
        <dbReference type="ARBA" id="ARBA00022833"/>
    </source>
</evidence>
<protein>
    <submittedName>
        <fullName evidence="6">Cytidine deaminase</fullName>
        <ecNumber evidence="6">3.5.4.5</ecNumber>
    </submittedName>
</protein>
<dbReference type="Pfam" id="PF00383">
    <property type="entry name" value="dCMP_cyt_deam_1"/>
    <property type="match status" value="1"/>
</dbReference>
<dbReference type="GO" id="GO:0005829">
    <property type="term" value="C:cytosol"/>
    <property type="evidence" value="ECO:0007669"/>
    <property type="project" value="TreeGrafter"/>
</dbReference>
<evidence type="ECO:0000313" key="7">
    <source>
        <dbReference type="Proteomes" id="UP000325787"/>
    </source>
</evidence>
<accession>A0A5Q0HDE4</accession>
<dbReference type="PROSITE" id="PS51747">
    <property type="entry name" value="CYT_DCMP_DEAMINASES_2"/>
    <property type="match status" value="1"/>
</dbReference>
<evidence type="ECO:0000256" key="1">
    <source>
        <dbReference type="ARBA" id="ARBA00006576"/>
    </source>
</evidence>
<dbReference type="SUPFAM" id="SSF53927">
    <property type="entry name" value="Cytidine deaminase-like"/>
    <property type="match status" value="1"/>
</dbReference>
<gene>
    <name evidence="6" type="ORF">EKG83_09820</name>
</gene>
<evidence type="ECO:0000256" key="3">
    <source>
        <dbReference type="ARBA" id="ARBA00022801"/>
    </source>
</evidence>
<dbReference type="AlphaFoldDB" id="A0A5Q0HDE4"/>
<dbReference type="PROSITE" id="PS00903">
    <property type="entry name" value="CYT_DCMP_DEAMINASES_1"/>
    <property type="match status" value="1"/>
</dbReference>
<dbReference type="PANTHER" id="PTHR11644">
    <property type="entry name" value="CYTIDINE DEAMINASE"/>
    <property type="match status" value="1"/>
</dbReference>
<keyword evidence="4" id="KW-0862">Zinc</keyword>
<organism evidence="6 7">
    <name type="scientific">Saccharothrix syringae</name>
    <name type="common">Nocardiopsis syringae</name>
    <dbReference type="NCBI Taxonomy" id="103733"/>
    <lineage>
        <taxon>Bacteria</taxon>
        <taxon>Bacillati</taxon>
        <taxon>Actinomycetota</taxon>
        <taxon>Actinomycetes</taxon>
        <taxon>Pseudonocardiales</taxon>
        <taxon>Pseudonocardiaceae</taxon>
        <taxon>Saccharothrix</taxon>
    </lineage>
</organism>
<keyword evidence="3 6" id="KW-0378">Hydrolase</keyword>
<evidence type="ECO:0000313" key="6">
    <source>
        <dbReference type="EMBL" id="QFZ24129.1"/>
    </source>
</evidence>
<dbReference type="Gene3D" id="3.40.140.10">
    <property type="entry name" value="Cytidine Deaminase, domain 2"/>
    <property type="match status" value="1"/>
</dbReference>
<dbReference type="PANTHER" id="PTHR11644:SF2">
    <property type="entry name" value="CYTIDINE DEAMINASE"/>
    <property type="match status" value="1"/>
</dbReference>